<keyword evidence="6" id="KW-0378">Hydrolase</keyword>
<evidence type="ECO:0000313" key="11">
    <source>
        <dbReference type="EMBL" id="KAI0295108.1"/>
    </source>
</evidence>
<keyword evidence="9" id="KW-1133">Transmembrane helix</keyword>
<dbReference type="EMBL" id="WTXG01000062">
    <property type="protein sequence ID" value="KAI0295108.1"/>
    <property type="molecule type" value="Genomic_DNA"/>
</dbReference>
<keyword evidence="9" id="KW-0472">Membrane</keyword>
<comment type="similarity">
    <text evidence="3">Belongs to the LCL3 family.</text>
</comment>
<dbReference type="GO" id="GO:0005739">
    <property type="term" value="C:mitochondrion"/>
    <property type="evidence" value="ECO:0007669"/>
    <property type="project" value="UniProtKB-SubCell"/>
</dbReference>
<reference evidence="11" key="1">
    <citation type="journal article" date="2022" name="New Phytol.">
        <title>Evolutionary transition to the ectomycorrhizal habit in the genomes of a hyperdiverse lineage of mushroom-forming fungi.</title>
        <authorList>
            <person name="Looney B."/>
            <person name="Miyauchi S."/>
            <person name="Morin E."/>
            <person name="Drula E."/>
            <person name="Courty P.E."/>
            <person name="Kohler A."/>
            <person name="Kuo A."/>
            <person name="LaButti K."/>
            <person name="Pangilinan J."/>
            <person name="Lipzen A."/>
            <person name="Riley R."/>
            <person name="Andreopoulos W."/>
            <person name="He G."/>
            <person name="Johnson J."/>
            <person name="Nolan M."/>
            <person name="Tritt A."/>
            <person name="Barry K.W."/>
            <person name="Grigoriev I.V."/>
            <person name="Nagy L.G."/>
            <person name="Hibbett D."/>
            <person name="Henrissat B."/>
            <person name="Matheny P.B."/>
            <person name="Labbe J."/>
            <person name="Martin F.M."/>
        </authorList>
    </citation>
    <scope>NUCLEOTIDE SEQUENCE</scope>
    <source>
        <strain evidence="11">BPL690</strain>
    </source>
</reference>
<name>A0AAD4M0M3_9AGAM</name>
<dbReference type="InterPro" id="IPR035437">
    <property type="entry name" value="SNase_OB-fold_sf"/>
</dbReference>
<keyword evidence="5" id="KW-0255">Endonuclease</keyword>
<dbReference type="GO" id="GO:0004519">
    <property type="term" value="F:endonuclease activity"/>
    <property type="evidence" value="ECO:0007669"/>
    <property type="project" value="UniProtKB-KW"/>
</dbReference>
<feature type="compositionally biased region" description="Acidic residues" evidence="8">
    <location>
        <begin position="288"/>
        <end position="301"/>
    </location>
</feature>
<evidence type="ECO:0000256" key="6">
    <source>
        <dbReference type="ARBA" id="ARBA00022801"/>
    </source>
</evidence>
<evidence type="ECO:0000256" key="2">
    <source>
        <dbReference type="ARBA" id="ARBA00004173"/>
    </source>
</evidence>
<dbReference type="InterPro" id="IPR016071">
    <property type="entry name" value="Staphylococal_nuclease_OB-fold"/>
</dbReference>
<dbReference type="Pfam" id="PF00565">
    <property type="entry name" value="SNase"/>
    <property type="match status" value="1"/>
</dbReference>
<comment type="subcellular location">
    <subcellularLocation>
        <location evidence="1">Membrane</location>
        <topology evidence="1">Single-pass membrane protein</topology>
    </subcellularLocation>
    <subcellularLocation>
        <location evidence="2">Mitochondrion</location>
    </subcellularLocation>
</comment>
<dbReference type="GO" id="GO:0016787">
    <property type="term" value="F:hydrolase activity"/>
    <property type="evidence" value="ECO:0007669"/>
    <property type="project" value="UniProtKB-KW"/>
</dbReference>
<keyword evidence="7" id="KW-0106">Calcium</keyword>
<dbReference type="PANTHER" id="PTHR12302:SF3">
    <property type="entry name" value="SERINE_THREONINE-PROTEIN KINASE 31"/>
    <property type="match status" value="1"/>
</dbReference>
<protein>
    <recommendedName>
        <fullName evidence="10">TNase-like domain-containing protein</fullName>
    </recommendedName>
</protein>
<comment type="caution">
    <text evidence="11">The sequence shown here is derived from an EMBL/GenBank/DDBJ whole genome shotgun (WGS) entry which is preliminary data.</text>
</comment>
<dbReference type="SMART" id="SM00318">
    <property type="entry name" value="SNc"/>
    <property type="match status" value="1"/>
</dbReference>
<keyword evidence="4" id="KW-0540">Nuclease</keyword>
<dbReference type="GO" id="GO:0016020">
    <property type="term" value="C:membrane"/>
    <property type="evidence" value="ECO:0007669"/>
    <property type="project" value="UniProtKB-SubCell"/>
</dbReference>
<gene>
    <name evidence="11" type="ORF">B0F90DRAFT_1927656</name>
</gene>
<dbReference type="Proteomes" id="UP001203297">
    <property type="component" value="Unassembled WGS sequence"/>
</dbReference>
<evidence type="ECO:0000256" key="9">
    <source>
        <dbReference type="SAM" id="Phobius"/>
    </source>
</evidence>
<dbReference type="SUPFAM" id="SSF50199">
    <property type="entry name" value="Staphylococcal nuclease"/>
    <property type="match status" value="1"/>
</dbReference>
<organism evidence="11 12">
    <name type="scientific">Multifurca ochricompacta</name>
    <dbReference type="NCBI Taxonomy" id="376703"/>
    <lineage>
        <taxon>Eukaryota</taxon>
        <taxon>Fungi</taxon>
        <taxon>Dikarya</taxon>
        <taxon>Basidiomycota</taxon>
        <taxon>Agaricomycotina</taxon>
        <taxon>Agaricomycetes</taxon>
        <taxon>Russulales</taxon>
        <taxon>Russulaceae</taxon>
        <taxon>Multifurca</taxon>
    </lineage>
</organism>
<evidence type="ECO:0000313" key="12">
    <source>
        <dbReference type="Proteomes" id="UP001203297"/>
    </source>
</evidence>
<evidence type="ECO:0000256" key="4">
    <source>
        <dbReference type="ARBA" id="ARBA00022722"/>
    </source>
</evidence>
<keyword evidence="12" id="KW-1185">Reference proteome</keyword>
<keyword evidence="9" id="KW-0812">Transmembrane</keyword>
<dbReference type="PANTHER" id="PTHR12302">
    <property type="entry name" value="EBNA2 BINDING PROTEIN P100"/>
    <property type="match status" value="1"/>
</dbReference>
<proteinExistence type="inferred from homology"/>
<evidence type="ECO:0000256" key="5">
    <source>
        <dbReference type="ARBA" id="ARBA00022759"/>
    </source>
</evidence>
<evidence type="ECO:0000259" key="10">
    <source>
        <dbReference type="PROSITE" id="PS50830"/>
    </source>
</evidence>
<dbReference type="PROSITE" id="PS50830">
    <property type="entry name" value="TNASE_3"/>
    <property type="match status" value="1"/>
</dbReference>
<evidence type="ECO:0000256" key="7">
    <source>
        <dbReference type="ARBA" id="ARBA00022837"/>
    </source>
</evidence>
<feature type="domain" description="TNase-like" evidence="10">
    <location>
        <begin position="105"/>
        <end position="267"/>
    </location>
</feature>
<dbReference type="Gene3D" id="2.40.50.90">
    <property type="match status" value="1"/>
</dbReference>
<sequence length="310" mass="34883">MICKPTNVSFTSISTGGSFASTCGGSSLLAADLVNPDAQKPNRRKRASSADTHNPTAQVETNVLIALAFILGSATTLGTSAIYRRFFKRIRNAHWVTPNLLKRKRWITGVVTSVGDADNFRLYHTPGFGWRGPFKFRHIPTGIRKLSGKTIHIRMAGIDAPELSHFNRPAQPYSAEALAWLKENIEGRRIKCQLLQRDRFHRVVGVPLLPRRRWWRLWPRNLSLEMVRAGWAVVYEQAGAEYGEVGKDPYLLAQAEAQSARKGIWQGGTDIETPAEYKKRYRTAEEARIEEELDAPEPEGDPENKASSRF</sequence>
<evidence type="ECO:0000256" key="3">
    <source>
        <dbReference type="ARBA" id="ARBA00005435"/>
    </source>
</evidence>
<accession>A0AAD4M0M3</accession>
<feature type="region of interest" description="Disordered" evidence="8">
    <location>
        <begin position="288"/>
        <end position="310"/>
    </location>
</feature>
<dbReference type="AlphaFoldDB" id="A0AAD4M0M3"/>
<feature type="transmembrane region" description="Helical" evidence="9">
    <location>
        <begin position="63"/>
        <end position="83"/>
    </location>
</feature>
<evidence type="ECO:0000256" key="1">
    <source>
        <dbReference type="ARBA" id="ARBA00004167"/>
    </source>
</evidence>
<evidence type="ECO:0000256" key="8">
    <source>
        <dbReference type="SAM" id="MobiDB-lite"/>
    </source>
</evidence>